<comment type="caution">
    <text evidence="2">The sequence shown here is derived from an EMBL/GenBank/DDBJ whole genome shotgun (WGS) entry which is preliminary data.</text>
</comment>
<dbReference type="NCBIfam" id="TIGR01764">
    <property type="entry name" value="excise"/>
    <property type="match status" value="1"/>
</dbReference>
<feature type="domain" description="Helix-turn-helix" evidence="1">
    <location>
        <begin position="6"/>
        <end position="55"/>
    </location>
</feature>
<evidence type="ECO:0000313" key="3">
    <source>
        <dbReference type="Proteomes" id="UP000229498"/>
    </source>
</evidence>
<reference evidence="2 3" key="1">
    <citation type="submission" date="2017-11" db="EMBL/GenBank/DDBJ databases">
        <title>Draft genome sequence of Rhizobiales bacterium SY3-13.</title>
        <authorList>
            <person name="Sun C."/>
        </authorList>
    </citation>
    <scope>NUCLEOTIDE SEQUENCE [LARGE SCALE GENOMIC DNA]</scope>
    <source>
        <strain evidence="2 3">SY3-13</strain>
    </source>
</reference>
<gene>
    <name evidence="2" type="ORF">CVT23_07550</name>
</gene>
<dbReference type="InterPro" id="IPR041657">
    <property type="entry name" value="HTH_17"/>
</dbReference>
<name>A0A2M9G3G8_9PROT</name>
<dbReference type="Pfam" id="PF12728">
    <property type="entry name" value="HTH_17"/>
    <property type="match status" value="1"/>
</dbReference>
<accession>A0A2M9G3G8</accession>
<dbReference type="Proteomes" id="UP000229498">
    <property type="component" value="Unassembled WGS sequence"/>
</dbReference>
<proteinExistence type="predicted"/>
<keyword evidence="2" id="KW-0238">DNA-binding</keyword>
<dbReference type="SUPFAM" id="SSF46955">
    <property type="entry name" value="Putative DNA-binding domain"/>
    <property type="match status" value="1"/>
</dbReference>
<keyword evidence="3" id="KW-1185">Reference proteome</keyword>
<protein>
    <submittedName>
        <fullName evidence="2">DNA-binding protein</fullName>
    </submittedName>
</protein>
<dbReference type="GO" id="GO:0003677">
    <property type="term" value="F:DNA binding"/>
    <property type="evidence" value="ECO:0007669"/>
    <property type="project" value="UniProtKB-KW"/>
</dbReference>
<dbReference type="InterPro" id="IPR010093">
    <property type="entry name" value="SinI_DNA-bd"/>
</dbReference>
<dbReference type="InterPro" id="IPR009061">
    <property type="entry name" value="DNA-bd_dom_put_sf"/>
</dbReference>
<organism evidence="2 3">
    <name type="scientific">Minwuia thermotolerans</name>
    <dbReference type="NCBI Taxonomy" id="2056226"/>
    <lineage>
        <taxon>Bacteria</taxon>
        <taxon>Pseudomonadati</taxon>
        <taxon>Pseudomonadota</taxon>
        <taxon>Alphaproteobacteria</taxon>
        <taxon>Minwuiales</taxon>
        <taxon>Minwuiaceae</taxon>
        <taxon>Minwuia</taxon>
    </lineage>
</organism>
<dbReference type="AlphaFoldDB" id="A0A2M9G3G8"/>
<sequence length="64" mass="7515">MLSRPMLTIHEVAELLKMKETTVRGWINDGSLRAVKFGRDWRVAFKDLERFVEERANRPAPDTE</sequence>
<evidence type="ECO:0000259" key="1">
    <source>
        <dbReference type="Pfam" id="PF12728"/>
    </source>
</evidence>
<dbReference type="EMBL" id="PHIG01000029">
    <property type="protein sequence ID" value="PJK30240.1"/>
    <property type="molecule type" value="Genomic_DNA"/>
</dbReference>
<evidence type="ECO:0000313" key="2">
    <source>
        <dbReference type="EMBL" id="PJK30240.1"/>
    </source>
</evidence>
<dbReference type="OrthoDB" id="5459819at2"/>